<dbReference type="OrthoDB" id="44105at2157"/>
<accession>A0A1U7EXH9</accession>
<dbReference type="PROSITE" id="PS50928">
    <property type="entry name" value="ABC_TM1"/>
    <property type="match status" value="1"/>
</dbReference>
<dbReference type="InterPro" id="IPR045621">
    <property type="entry name" value="BPD_transp_1_N"/>
</dbReference>
<feature type="transmembrane region" description="Helical" evidence="10">
    <location>
        <begin position="278"/>
        <end position="301"/>
    </location>
</feature>
<feature type="transmembrane region" description="Helical" evidence="10">
    <location>
        <begin position="232"/>
        <end position="258"/>
    </location>
</feature>
<evidence type="ECO:0000256" key="4">
    <source>
        <dbReference type="ARBA" id="ARBA00022596"/>
    </source>
</evidence>
<keyword evidence="7" id="KW-0406">Ion transport</keyword>
<dbReference type="PANTHER" id="PTHR43163:SF6">
    <property type="entry name" value="DIPEPTIDE TRANSPORT SYSTEM PERMEASE PROTEIN DPPB-RELATED"/>
    <property type="match status" value="1"/>
</dbReference>
<keyword evidence="13" id="KW-1185">Reference proteome</keyword>
<evidence type="ECO:0000313" key="13">
    <source>
        <dbReference type="Proteomes" id="UP000002698"/>
    </source>
</evidence>
<reference evidence="12 13" key="1">
    <citation type="journal article" date="2005" name="Genome Res.">
        <title>Living with two extremes: conclusions from the genome sequence of Natronomonas pharaonis.</title>
        <authorList>
            <person name="Falb M."/>
            <person name="Pfeiffer F."/>
            <person name="Palm P."/>
            <person name="Rodewald K."/>
            <person name="Hickmann V."/>
            <person name="Tittor J."/>
            <person name="Oesterhelt D."/>
        </authorList>
    </citation>
    <scope>NUCLEOTIDE SEQUENCE [LARGE SCALE GENOMIC DNA]</scope>
    <source>
        <strain evidence="13">ATCC 35678 / DSM 2160 / CIP 103997 / JCM 8858 / NBRC 14720 / NCIMB 2260 / Gabara</strain>
    </source>
</reference>
<dbReference type="eggNOG" id="arCOG00751">
    <property type="taxonomic scope" value="Archaea"/>
</dbReference>
<protein>
    <submittedName>
        <fullName evidence="12">ABC-type transport system permease protein (Probable substrate dipeptide/oligopeptide)</fullName>
    </submittedName>
</protein>
<dbReference type="HOGENOM" id="CLU_036879_0_2_2"/>
<comment type="subcellular location">
    <subcellularLocation>
        <location evidence="1 10">Cell membrane</location>
        <topology evidence="1 10">Multi-pass membrane protein</topology>
    </subcellularLocation>
</comment>
<feature type="transmembrane region" description="Helical" evidence="10">
    <location>
        <begin position="139"/>
        <end position="167"/>
    </location>
</feature>
<evidence type="ECO:0000256" key="1">
    <source>
        <dbReference type="ARBA" id="ARBA00004651"/>
    </source>
</evidence>
<keyword evidence="2 10" id="KW-0813">Transport</keyword>
<feature type="transmembrane region" description="Helical" evidence="10">
    <location>
        <begin position="104"/>
        <end position="127"/>
    </location>
</feature>
<dbReference type="STRING" id="348780.NP_3580A"/>
<name>A0A1U7EXH9_NATPD</name>
<dbReference type="EnsemblBacteria" id="CAI49881">
    <property type="protein sequence ID" value="CAI49881"/>
    <property type="gene ID" value="NP_3580A"/>
</dbReference>
<feature type="domain" description="ABC transmembrane type-1" evidence="11">
    <location>
        <begin position="100"/>
        <end position="301"/>
    </location>
</feature>
<proteinExistence type="inferred from homology"/>
<dbReference type="NCBIfam" id="NF045470">
    <property type="entry name" value="Opp2B"/>
    <property type="match status" value="1"/>
</dbReference>
<keyword evidence="4" id="KW-0533">Nickel</keyword>
<dbReference type="GO" id="GO:0015099">
    <property type="term" value="F:nickel cation transmembrane transporter activity"/>
    <property type="evidence" value="ECO:0007669"/>
    <property type="project" value="InterPro"/>
</dbReference>
<dbReference type="SUPFAM" id="SSF161098">
    <property type="entry name" value="MetI-like"/>
    <property type="match status" value="1"/>
</dbReference>
<dbReference type="AlphaFoldDB" id="A0A1U7EXH9"/>
<dbReference type="PANTHER" id="PTHR43163">
    <property type="entry name" value="DIPEPTIDE TRANSPORT SYSTEM PERMEASE PROTEIN DPPB-RELATED"/>
    <property type="match status" value="1"/>
</dbReference>
<feature type="transmembrane region" description="Helical" evidence="10">
    <location>
        <begin position="12"/>
        <end position="31"/>
    </location>
</feature>
<dbReference type="InterPro" id="IPR050045">
    <property type="entry name" value="Opp2B"/>
</dbReference>
<keyword evidence="3" id="KW-1003">Cell membrane</keyword>
<dbReference type="KEGG" id="nph:NP_3580A"/>
<comment type="similarity">
    <text evidence="9">Belongs to the binding-protein-dependent transport system permease family. OppBC subfamily.</text>
</comment>
<evidence type="ECO:0000256" key="7">
    <source>
        <dbReference type="ARBA" id="ARBA00023065"/>
    </source>
</evidence>
<evidence type="ECO:0000313" key="12">
    <source>
        <dbReference type="EMBL" id="CAI49881.1"/>
    </source>
</evidence>
<evidence type="ECO:0000256" key="9">
    <source>
        <dbReference type="ARBA" id="ARBA00024202"/>
    </source>
</evidence>
<dbReference type="EMBL" id="CR936257">
    <property type="protein sequence ID" value="CAI49881.1"/>
    <property type="molecule type" value="Genomic_DNA"/>
</dbReference>
<feature type="transmembrane region" description="Helical" evidence="10">
    <location>
        <begin position="173"/>
        <end position="192"/>
    </location>
</feature>
<evidence type="ECO:0000256" key="5">
    <source>
        <dbReference type="ARBA" id="ARBA00022692"/>
    </source>
</evidence>
<dbReference type="GO" id="GO:0005886">
    <property type="term" value="C:plasma membrane"/>
    <property type="evidence" value="ECO:0007669"/>
    <property type="project" value="UniProtKB-SubCell"/>
</dbReference>
<organism evidence="12 13">
    <name type="scientific">Natronomonas pharaonis (strain ATCC 35678 / DSM 2160 / CIP 103997 / JCM 8858 / NBRC 14720 / NCIMB 2260 / Gabara)</name>
    <name type="common">Halobacterium pharaonis</name>
    <dbReference type="NCBI Taxonomy" id="348780"/>
    <lineage>
        <taxon>Archaea</taxon>
        <taxon>Methanobacteriati</taxon>
        <taxon>Methanobacteriota</taxon>
        <taxon>Stenosarchaea group</taxon>
        <taxon>Halobacteria</taxon>
        <taxon>Halobacteriales</taxon>
        <taxon>Natronomonadaceae</taxon>
        <taxon>Natronomonas</taxon>
    </lineage>
</organism>
<dbReference type="InterPro" id="IPR000515">
    <property type="entry name" value="MetI-like"/>
</dbReference>
<dbReference type="InterPro" id="IPR035906">
    <property type="entry name" value="MetI-like_sf"/>
</dbReference>
<gene>
    <name evidence="12" type="primary">dppB2</name>
    <name evidence="12" type="synonym">abc02p1</name>
    <name evidence="12" type="ordered locus">NP_3580A</name>
</gene>
<evidence type="ECO:0000256" key="2">
    <source>
        <dbReference type="ARBA" id="ARBA00022448"/>
    </source>
</evidence>
<evidence type="ECO:0000256" key="6">
    <source>
        <dbReference type="ARBA" id="ARBA00022989"/>
    </source>
</evidence>
<evidence type="ECO:0000256" key="10">
    <source>
        <dbReference type="RuleBase" id="RU363032"/>
    </source>
</evidence>
<evidence type="ECO:0000259" key="11">
    <source>
        <dbReference type="PROSITE" id="PS50928"/>
    </source>
</evidence>
<sequence length="315" mass="33541">MTGRYAARRLGTALVTLFFISVLTYALIFIAPGDPAEASLRAQLGEQPTQEQIEIFRVEHGLDEPFHVQYASWVADLLQGDLGESYYHERSVAELIGDRLPTTLALAAGGMGVALLVSVPTGVASAVRPNGYIDHASQLFALVGVAMPNFWLGYLLIFLFAITLGLVPVSGTGGLRSLMLPSITLGTGLAAVQTRLLRSALLDVLDHEFVDASRARGLGERVVVYKHALRNALVPVITVVGLQLGMAINGAVIVEVVFQRPGLGALLVEAVFDRDYPVVQGVTLLAGATFIVVNVATDVVYRRLDPRISIGGAGV</sequence>
<dbReference type="Gene3D" id="1.10.3720.10">
    <property type="entry name" value="MetI-like"/>
    <property type="match status" value="1"/>
</dbReference>
<evidence type="ECO:0000256" key="8">
    <source>
        <dbReference type="ARBA" id="ARBA00023136"/>
    </source>
</evidence>
<evidence type="ECO:0000256" key="3">
    <source>
        <dbReference type="ARBA" id="ARBA00022475"/>
    </source>
</evidence>
<dbReference type="Proteomes" id="UP000002698">
    <property type="component" value="Chromosome"/>
</dbReference>
<dbReference type="RefSeq" id="WP_011323501.1">
    <property type="nucleotide sequence ID" value="NC_007426.1"/>
</dbReference>
<dbReference type="GeneID" id="3702368"/>
<dbReference type="Pfam" id="PF00528">
    <property type="entry name" value="BPD_transp_1"/>
    <property type="match status" value="1"/>
</dbReference>
<keyword evidence="6 10" id="KW-1133">Transmembrane helix</keyword>
<keyword evidence="8 10" id="KW-0472">Membrane</keyword>
<dbReference type="Pfam" id="PF19300">
    <property type="entry name" value="BPD_transp_1_N"/>
    <property type="match status" value="1"/>
</dbReference>
<keyword evidence="5 10" id="KW-0812">Transmembrane</keyword>
<dbReference type="CDD" id="cd06261">
    <property type="entry name" value="TM_PBP2"/>
    <property type="match status" value="1"/>
</dbReference>